<sequence>MNQGAEDGDESATPAAAADPQQTPTLEAAVNLFRHVWRWHQAAANTSGLGAATFDATLRMTRNSDVRGWSNRLHQAILTPVAQISNPSRIQPTEAFDMTDIAHSFSEAAGAYERSMTTAASERAQRLPGYSKLPKENPQMILRAMTSDGEEPRKTPPKTLTEFMSKHTAAFVYDWLTDKLSTMIINCQTVPGTVTSMYSGLWASKTPGIPGNLSIWGFPVSQLSHLTSEGALAANM</sequence>
<proteinExistence type="predicted"/>
<organism evidence="2">
    <name type="scientific">Odontella aurita</name>
    <dbReference type="NCBI Taxonomy" id="265563"/>
    <lineage>
        <taxon>Eukaryota</taxon>
        <taxon>Sar</taxon>
        <taxon>Stramenopiles</taxon>
        <taxon>Ochrophyta</taxon>
        <taxon>Bacillariophyta</taxon>
        <taxon>Mediophyceae</taxon>
        <taxon>Biddulphiophycidae</taxon>
        <taxon>Eupodiscales</taxon>
        <taxon>Odontellaceae</taxon>
        <taxon>Odontella</taxon>
    </lineage>
</organism>
<feature type="region of interest" description="Disordered" evidence="1">
    <location>
        <begin position="1"/>
        <end position="23"/>
    </location>
</feature>
<protein>
    <submittedName>
        <fullName evidence="2">Uncharacterized protein</fullName>
    </submittedName>
</protein>
<reference evidence="2" key="1">
    <citation type="submission" date="2021-01" db="EMBL/GenBank/DDBJ databases">
        <authorList>
            <person name="Corre E."/>
            <person name="Pelletier E."/>
            <person name="Niang G."/>
            <person name="Scheremetjew M."/>
            <person name="Finn R."/>
            <person name="Kale V."/>
            <person name="Holt S."/>
            <person name="Cochrane G."/>
            <person name="Meng A."/>
            <person name="Brown T."/>
            <person name="Cohen L."/>
        </authorList>
    </citation>
    <scope>NUCLEOTIDE SEQUENCE</scope>
    <source>
        <strain evidence="2">Isolate 1302-5</strain>
    </source>
</reference>
<feature type="compositionally biased region" description="Acidic residues" evidence="1">
    <location>
        <begin position="1"/>
        <end position="10"/>
    </location>
</feature>
<dbReference type="AlphaFoldDB" id="A0A7S4JYV6"/>
<name>A0A7S4JYV6_9STRA</name>
<evidence type="ECO:0000313" key="2">
    <source>
        <dbReference type="EMBL" id="CAE2278382.1"/>
    </source>
</evidence>
<feature type="compositionally biased region" description="Low complexity" evidence="1">
    <location>
        <begin position="12"/>
        <end position="23"/>
    </location>
</feature>
<dbReference type="EMBL" id="HBKQ01052592">
    <property type="protein sequence ID" value="CAE2278382.1"/>
    <property type="molecule type" value="Transcribed_RNA"/>
</dbReference>
<accession>A0A7S4JYV6</accession>
<gene>
    <name evidence="2" type="ORF">OAUR00152_LOCUS36175</name>
</gene>
<evidence type="ECO:0000256" key="1">
    <source>
        <dbReference type="SAM" id="MobiDB-lite"/>
    </source>
</evidence>